<dbReference type="Proteomes" id="UP000560000">
    <property type="component" value="Unassembled WGS sequence"/>
</dbReference>
<evidence type="ECO:0000256" key="1">
    <source>
        <dbReference type="ARBA" id="ARBA00022729"/>
    </source>
</evidence>
<dbReference type="InterPro" id="IPR028994">
    <property type="entry name" value="Integrin_alpha_N"/>
</dbReference>
<proteinExistence type="predicted"/>
<reference evidence="2 3" key="1">
    <citation type="submission" date="2020-08" db="EMBL/GenBank/DDBJ databases">
        <title>Genomic Encyclopedia of Type Strains, Phase IV (KMG-IV): sequencing the most valuable type-strain genomes for metagenomic binning, comparative biology and taxonomic classification.</title>
        <authorList>
            <person name="Goeker M."/>
        </authorList>
    </citation>
    <scope>NUCLEOTIDE SEQUENCE [LARGE SCALE GENOMIC DNA]</scope>
    <source>
        <strain evidence="2 3">DSM 107085</strain>
    </source>
</reference>
<evidence type="ECO:0000313" key="3">
    <source>
        <dbReference type="Proteomes" id="UP000560000"/>
    </source>
</evidence>
<dbReference type="Pfam" id="PF13517">
    <property type="entry name" value="FG-GAP_3"/>
    <property type="match status" value="1"/>
</dbReference>
<evidence type="ECO:0008006" key="4">
    <source>
        <dbReference type="Google" id="ProtNLM"/>
    </source>
</evidence>
<dbReference type="EMBL" id="JACHET010000001">
    <property type="protein sequence ID" value="MBB6184297.1"/>
    <property type="molecule type" value="Genomic_DNA"/>
</dbReference>
<sequence length="338" mass="36721">MIANSTIPGRTSTPNDFNGDGLSELLWFSPGSSQFQIWYLSLSDDQTTITRDVRTVSITPGYVIAGTGDVDGNGRADLIFTSPKHDLYVWKIDPIHGFVPAYLGTYPAGWVLLGSADVDGDGTDDLLWQNPAACQFGYWRMKDGKHVATKILPVACDYTPLSIGYYSLTSRASITWMDGEHAIHVWDSTGNGFSEFDLGDFPANDYVYRLGGGRQGRGMAFDYVQAGNSGLVFRDFNRNFSISGAQSSWTKGTFGTAGHSSTEYSGGFVVRAQGFDNTAPVTFDTSVLNQSGTGTYARAMVCMPSDQAYDSITLEPNRTCAYMSLASGWFPVGYHAIP</sequence>
<dbReference type="OrthoDB" id="5938925at2"/>
<protein>
    <recommendedName>
        <fullName evidence="4">VCBS repeat-containing protein</fullName>
    </recommendedName>
</protein>
<dbReference type="Gene3D" id="2.130.10.130">
    <property type="entry name" value="Integrin alpha, N-terminal"/>
    <property type="match status" value="1"/>
</dbReference>
<gene>
    <name evidence="2" type="ORF">HNQ86_001642</name>
</gene>
<comment type="caution">
    <text evidence="2">The sequence shown here is derived from an EMBL/GenBank/DDBJ whole genome shotgun (WGS) entry which is preliminary data.</text>
</comment>
<dbReference type="InterPro" id="IPR013517">
    <property type="entry name" value="FG-GAP"/>
</dbReference>
<dbReference type="PANTHER" id="PTHR46580">
    <property type="entry name" value="SENSOR KINASE-RELATED"/>
    <property type="match status" value="1"/>
</dbReference>
<accession>A0A841KK25</accession>
<evidence type="ECO:0000313" key="2">
    <source>
        <dbReference type="EMBL" id="MBB6184297.1"/>
    </source>
</evidence>
<keyword evidence="1" id="KW-0732">Signal</keyword>
<dbReference type="PANTHER" id="PTHR46580:SF2">
    <property type="entry name" value="MAM DOMAIN-CONTAINING PROTEIN"/>
    <property type="match status" value="1"/>
</dbReference>
<dbReference type="AlphaFoldDB" id="A0A841KK25"/>
<organism evidence="2 3">
    <name type="scientific">Oleiagrimonas soli</name>
    <dbReference type="NCBI Taxonomy" id="1543381"/>
    <lineage>
        <taxon>Bacteria</taxon>
        <taxon>Pseudomonadati</taxon>
        <taxon>Pseudomonadota</taxon>
        <taxon>Gammaproteobacteria</taxon>
        <taxon>Lysobacterales</taxon>
        <taxon>Rhodanobacteraceae</taxon>
        <taxon>Oleiagrimonas</taxon>
    </lineage>
</organism>
<dbReference type="RefSeq" id="WP_152569233.1">
    <property type="nucleotide sequence ID" value="NZ_JACHET010000001.1"/>
</dbReference>
<dbReference type="SUPFAM" id="SSF69318">
    <property type="entry name" value="Integrin alpha N-terminal domain"/>
    <property type="match status" value="1"/>
</dbReference>
<name>A0A841KK25_9GAMM</name>